<reference evidence="8" key="1">
    <citation type="submission" date="2021-06" db="EMBL/GenBank/DDBJ databases">
        <title>Parelaphostrongylus tenuis whole genome reference sequence.</title>
        <authorList>
            <person name="Garwood T.J."/>
            <person name="Larsen P.A."/>
            <person name="Fountain-Jones N.M."/>
            <person name="Garbe J.R."/>
            <person name="Macchietto M.G."/>
            <person name="Kania S.A."/>
            <person name="Gerhold R.W."/>
            <person name="Richards J.E."/>
            <person name="Wolf T.M."/>
        </authorList>
    </citation>
    <scope>NUCLEOTIDE SEQUENCE</scope>
    <source>
        <strain evidence="8">MNPRO001-30</strain>
        <tissue evidence="8">Meninges</tissue>
    </source>
</reference>
<dbReference type="GO" id="GO:0008270">
    <property type="term" value="F:zinc ion binding"/>
    <property type="evidence" value="ECO:0007669"/>
    <property type="project" value="UniProtKB-KW"/>
</dbReference>
<dbReference type="SMART" id="SM00355">
    <property type="entry name" value="ZnF_C2H2"/>
    <property type="match status" value="6"/>
</dbReference>
<feature type="compositionally biased region" description="Basic and acidic residues" evidence="6">
    <location>
        <begin position="1"/>
        <end position="20"/>
    </location>
</feature>
<feature type="domain" description="C2H2-type" evidence="7">
    <location>
        <begin position="331"/>
        <end position="359"/>
    </location>
</feature>
<dbReference type="PANTHER" id="PTHR24379">
    <property type="entry name" value="KRAB AND ZINC FINGER DOMAIN-CONTAINING"/>
    <property type="match status" value="1"/>
</dbReference>
<organism evidence="8 9">
    <name type="scientific">Parelaphostrongylus tenuis</name>
    <name type="common">Meningeal worm</name>
    <dbReference type="NCBI Taxonomy" id="148309"/>
    <lineage>
        <taxon>Eukaryota</taxon>
        <taxon>Metazoa</taxon>
        <taxon>Ecdysozoa</taxon>
        <taxon>Nematoda</taxon>
        <taxon>Chromadorea</taxon>
        <taxon>Rhabditida</taxon>
        <taxon>Rhabditina</taxon>
        <taxon>Rhabditomorpha</taxon>
        <taxon>Strongyloidea</taxon>
        <taxon>Metastrongylidae</taxon>
        <taxon>Parelaphostrongylus</taxon>
    </lineage>
</organism>
<keyword evidence="1" id="KW-0479">Metal-binding</keyword>
<comment type="caution">
    <text evidence="8">The sequence shown here is derived from an EMBL/GenBank/DDBJ whole genome shotgun (WGS) entry which is preliminary data.</text>
</comment>
<dbReference type="PROSITE" id="PS00028">
    <property type="entry name" value="ZINC_FINGER_C2H2_1"/>
    <property type="match status" value="5"/>
</dbReference>
<feature type="region of interest" description="Disordered" evidence="6">
    <location>
        <begin position="232"/>
        <end position="259"/>
    </location>
</feature>
<dbReference type="GO" id="GO:0000981">
    <property type="term" value="F:DNA-binding transcription factor activity, RNA polymerase II-specific"/>
    <property type="evidence" value="ECO:0007669"/>
    <property type="project" value="TreeGrafter"/>
</dbReference>
<dbReference type="Pfam" id="PF12874">
    <property type="entry name" value="zf-met"/>
    <property type="match status" value="1"/>
</dbReference>
<keyword evidence="2" id="KW-0677">Repeat</keyword>
<dbReference type="AlphaFoldDB" id="A0AAD5QL11"/>
<dbReference type="Gene3D" id="3.30.160.60">
    <property type="entry name" value="Classic Zinc Finger"/>
    <property type="match status" value="4"/>
</dbReference>
<feature type="domain" description="C2H2-type" evidence="7">
    <location>
        <begin position="272"/>
        <end position="300"/>
    </location>
</feature>
<dbReference type="GO" id="GO:0000977">
    <property type="term" value="F:RNA polymerase II transcription regulatory region sequence-specific DNA binding"/>
    <property type="evidence" value="ECO:0007669"/>
    <property type="project" value="TreeGrafter"/>
</dbReference>
<feature type="domain" description="C2H2-type" evidence="7">
    <location>
        <begin position="304"/>
        <end position="331"/>
    </location>
</feature>
<accession>A0AAD5QL11</accession>
<evidence type="ECO:0000313" key="8">
    <source>
        <dbReference type="EMBL" id="KAJ1353364.1"/>
    </source>
</evidence>
<evidence type="ECO:0000313" key="9">
    <source>
        <dbReference type="Proteomes" id="UP001196413"/>
    </source>
</evidence>
<evidence type="ECO:0000256" key="3">
    <source>
        <dbReference type="ARBA" id="ARBA00022771"/>
    </source>
</evidence>
<keyword evidence="4" id="KW-0862">Zinc</keyword>
<dbReference type="PANTHER" id="PTHR24379:SF127">
    <property type="entry name" value="BLOODY FINGERS-RELATED"/>
    <property type="match status" value="1"/>
</dbReference>
<feature type="region of interest" description="Disordered" evidence="6">
    <location>
        <begin position="1"/>
        <end position="22"/>
    </location>
</feature>
<feature type="domain" description="C2H2-type" evidence="7">
    <location>
        <begin position="490"/>
        <end position="518"/>
    </location>
</feature>
<dbReference type="Pfam" id="PF00096">
    <property type="entry name" value="zf-C2H2"/>
    <property type="match status" value="2"/>
</dbReference>
<name>A0AAD5QL11_PARTN</name>
<dbReference type="InterPro" id="IPR013087">
    <property type="entry name" value="Znf_C2H2_type"/>
</dbReference>
<keyword evidence="3 5" id="KW-0863">Zinc-finger</keyword>
<feature type="domain" description="C2H2-type" evidence="7">
    <location>
        <begin position="519"/>
        <end position="547"/>
    </location>
</feature>
<gene>
    <name evidence="8" type="ORF">KIN20_009973</name>
</gene>
<evidence type="ECO:0000256" key="6">
    <source>
        <dbReference type="SAM" id="MobiDB-lite"/>
    </source>
</evidence>
<dbReference type="Proteomes" id="UP001196413">
    <property type="component" value="Unassembled WGS sequence"/>
</dbReference>
<evidence type="ECO:0000256" key="1">
    <source>
        <dbReference type="ARBA" id="ARBA00022723"/>
    </source>
</evidence>
<dbReference type="EMBL" id="JAHQIW010001695">
    <property type="protein sequence ID" value="KAJ1353364.1"/>
    <property type="molecule type" value="Genomic_DNA"/>
</dbReference>
<protein>
    <recommendedName>
        <fullName evidence="7">C2H2-type domain-containing protein</fullName>
    </recommendedName>
</protein>
<proteinExistence type="predicted"/>
<feature type="compositionally biased region" description="Basic residues" evidence="6">
    <location>
        <begin position="246"/>
        <end position="257"/>
    </location>
</feature>
<dbReference type="PROSITE" id="PS50157">
    <property type="entry name" value="ZINC_FINGER_C2H2_2"/>
    <property type="match status" value="5"/>
</dbReference>
<keyword evidence="9" id="KW-1185">Reference proteome</keyword>
<dbReference type="GO" id="GO:0005634">
    <property type="term" value="C:nucleus"/>
    <property type="evidence" value="ECO:0007669"/>
    <property type="project" value="TreeGrafter"/>
</dbReference>
<sequence>MFVSEEVKCEATEKAGRSSSEELIGCNEGTEEEIMEAKETDSAERMVKIEREVEFNVPEDSGKALGNFSMSEMEVKWETVEDFENLNAAENSSVALKENGERKTHEEILKTNGTEKLEYVDQEEDEVLEGTDDTGNLRVKVQWESIEDFESANTSGYSVPCEKEVKQEEYECDEYTVDRENLFEEEVKQEEVQAIEEADGTKEATVMYEEDAEESSRNRELEEKKIRKKKLREKRREKEKRLRMLKEKRREKKRKRELQRQAAISNKNLQLYCCFVCNKMFIDEETMRQHVLKKHIGYEKEYIFKCSKCYRRFKYQQHLRRHDRTHSDAEFTCFLCKREFREETSLRIHLSKVHNRSLDGSKLSKSIKCKCGQKFGLNEELSRHRYYCNNRENIAEQRRKAREEKLEATTSSSVSSTRSVSSCFDTASTPSVADTSVRPIKDKSCPFCFHVFASMQSRRRHIEQIHPERLHEIEVDQHLYIKINSPALPYVCELCAKAFSTHASLSVHKRRIHEDLNNHACTVCDKRYPLPSELKKHMKRVHSLEMET</sequence>
<evidence type="ECO:0000259" key="7">
    <source>
        <dbReference type="PROSITE" id="PS50157"/>
    </source>
</evidence>
<dbReference type="SUPFAM" id="SSF57667">
    <property type="entry name" value="beta-beta-alpha zinc fingers"/>
    <property type="match status" value="3"/>
</dbReference>
<evidence type="ECO:0000256" key="5">
    <source>
        <dbReference type="PROSITE-ProRule" id="PRU00042"/>
    </source>
</evidence>
<evidence type="ECO:0000256" key="4">
    <source>
        <dbReference type="ARBA" id="ARBA00022833"/>
    </source>
</evidence>
<dbReference type="InterPro" id="IPR036236">
    <property type="entry name" value="Znf_C2H2_sf"/>
</dbReference>
<evidence type="ECO:0000256" key="2">
    <source>
        <dbReference type="ARBA" id="ARBA00022737"/>
    </source>
</evidence>
<feature type="compositionally biased region" description="Basic and acidic residues" evidence="6">
    <location>
        <begin position="234"/>
        <end position="245"/>
    </location>
</feature>
<dbReference type="Pfam" id="PF13912">
    <property type="entry name" value="zf-C2H2_6"/>
    <property type="match status" value="1"/>
</dbReference>